<proteinExistence type="predicted"/>
<dbReference type="InterPro" id="IPR023796">
    <property type="entry name" value="Serpin_dom"/>
</dbReference>
<dbReference type="WBParaSite" id="PDA_v2.g24647.t1">
    <property type="protein sequence ID" value="PDA_v2.g24647.t1"/>
    <property type="gene ID" value="PDA_v2.g24647"/>
</dbReference>
<sequence>MDGTDEKGTEAAAITLGNHWGYGLSYSPPAPKEFTADHPFMYLITDSKNNIYFCGVVSGAEFEDGGNGSVHQKMDEKISKNPLTSFAKKLFGKKP</sequence>
<dbReference type="Gene3D" id="2.30.39.10">
    <property type="entry name" value="Alpha-1-antitrypsin, domain 1"/>
    <property type="match status" value="1"/>
</dbReference>
<dbReference type="AlphaFoldDB" id="A0A914Q0G7"/>
<name>A0A914Q0G7_9BILA</name>
<dbReference type="SUPFAM" id="SSF56574">
    <property type="entry name" value="Serpins"/>
    <property type="match status" value="1"/>
</dbReference>
<reference evidence="3" key="1">
    <citation type="submission" date="2022-11" db="UniProtKB">
        <authorList>
            <consortium name="WormBaseParasite"/>
        </authorList>
    </citation>
    <scope>IDENTIFICATION</scope>
</reference>
<keyword evidence="2" id="KW-1185">Reference proteome</keyword>
<protein>
    <submittedName>
        <fullName evidence="3">Serpin domain-containing protein</fullName>
    </submittedName>
</protein>
<evidence type="ECO:0000259" key="1">
    <source>
        <dbReference type="Pfam" id="PF00079"/>
    </source>
</evidence>
<dbReference type="InterPro" id="IPR042185">
    <property type="entry name" value="Serpin_sf_2"/>
</dbReference>
<dbReference type="InterPro" id="IPR036186">
    <property type="entry name" value="Serpin_sf"/>
</dbReference>
<organism evidence="2 3">
    <name type="scientific">Panagrolaimus davidi</name>
    <dbReference type="NCBI Taxonomy" id="227884"/>
    <lineage>
        <taxon>Eukaryota</taxon>
        <taxon>Metazoa</taxon>
        <taxon>Ecdysozoa</taxon>
        <taxon>Nematoda</taxon>
        <taxon>Chromadorea</taxon>
        <taxon>Rhabditida</taxon>
        <taxon>Tylenchina</taxon>
        <taxon>Panagrolaimomorpha</taxon>
        <taxon>Panagrolaimoidea</taxon>
        <taxon>Panagrolaimidae</taxon>
        <taxon>Panagrolaimus</taxon>
    </lineage>
</organism>
<evidence type="ECO:0000313" key="3">
    <source>
        <dbReference type="WBParaSite" id="PDA_v2.g24647.t1"/>
    </source>
</evidence>
<feature type="domain" description="Serpin" evidence="1">
    <location>
        <begin position="5"/>
        <end position="57"/>
    </location>
</feature>
<evidence type="ECO:0000313" key="2">
    <source>
        <dbReference type="Proteomes" id="UP000887578"/>
    </source>
</evidence>
<dbReference type="PROSITE" id="PS00284">
    <property type="entry name" value="SERPIN"/>
    <property type="match status" value="1"/>
</dbReference>
<dbReference type="Proteomes" id="UP000887578">
    <property type="component" value="Unplaced"/>
</dbReference>
<dbReference type="Pfam" id="PF00079">
    <property type="entry name" value="Serpin"/>
    <property type="match status" value="1"/>
</dbReference>
<dbReference type="InterPro" id="IPR023795">
    <property type="entry name" value="Serpin_CS"/>
</dbReference>
<accession>A0A914Q0G7</accession>